<evidence type="ECO:0000259" key="16">
    <source>
        <dbReference type="PROSITE" id="PS52035"/>
    </source>
</evidence>
<dbReference type="SUPFAM" id="SSF54897">
    <property type="entry name" value="Protease propeptides/inhibitors"/>
    <property type="match status" value="3"/>
</dbReference>
<dbReference type="GO" id="GO:0004181">
    <property type="term" value="F:metallocarboxypeptidase activity"/>
    <property type="evidence" value="ECO:0007669"/>
    <property type="project" value="InterPro"/>
</dbReference>
<evidence type="ECO:0000256" key="11">
    <source>
        <dbReference type="ARBA" id="ARBA00023049"/>
    </source>
</evidence>
<comment type="similarity">
    <text evidence="3 14">Belongs to the peptidase M14 family.</text>
</comment>
<dbReference type="PROSITE" id="PS52035">
    <property type="entry name" value="PEPTIDASE_M14"/>
    <property type="match status" value="3"/>
</dbReference>
<keyword evidence="7" id="KW-0479">Metal-binding</keyword>
<dbReference type="PANTHER" id="PTHR11705">
    <property type="entry name" value="PROTEASE FAMILY M14 CARBOXYPEPTIDASE A,B"/>
    <property type="match status" value="1"/>
</dbReference>
<organism evidence="17 18">
    <name type="scientific">Cyphomyrmex costatus</name>
    <dbReference type="NCBI Taxonomy" id="456900"/>
    <lineage>
        <taxon>Eukaryota</taxon>
        <taxon>Metazoa</taxon>
        <taxon>Ecdysozoa</taxon>
        <taxon>Arthropoda</taxon>
        <taxon>Hexapoda</taxon>
        <taxon>Insecta</taxon>
        <taxon>Pterygota</taxon>
        <taxon>Neoptera</taxon>
        <taxon>Endopterygota</taxon>
        <taxon>Hymenoptera</taxon>
        <taxon>Apocrita</taxon>
        <taxon>Aculeata</taxon>
        <taxon>Formicoidea</taxon>
        <taxon>Formicidae</taxon>
        <taxon>Myrmicinae</taxon>
        <taxon>Cyphomyrmex</taxon>
    </lineage>
</organism>
<feature type="active site" description="Proton donor/acceptor" evidence="14">
    <location>
        <position position="767"/>
    </location>
</feature>
<evidence type="ECO:0000256" key="2">
    <source>
        <dbReference type="ARBA" id="ARBA00004613"/>
    </source>
</evidence>
<evidence type="ECO:0000256" key="15">
    <source>
        <dbReference type="SAM" id="SignalP"/>
    </source>
</evidence>
<evidence type="ECO:0000256" key="9">
    <source>
        <dbReference type="ARBA" id="ARBA00022801"/>
    </source>
</evidence>
<comment type="function">
    <text evidence="13">Involved in the digestion of the blood meal.</text>
</comment>
<evidence type="ECO:0000313" key="17">
    <source>
        <dbReference type="EMBL" id="KYN04105.1"/>
    </source>
</evidence>
<feature type="domain" description="Peptidase M14" evidence="16">
    <location>
        <begin position="910"/>
        <end position="1202"/>
    </location>
</feature>
<evidence type="ECO:0000256" key="4">
    <source>
        <dbReference type="ARBA" id="ARBA00022525"/>
    </source>
</evidence>
<evidence type="ECO:0000256" key="10">
    <source>
        <dbReference type="ARBA" id="ARBA00022833"/>
    </source>
</evidence>
<evidence type="ECO:0000313" key="18">
    <source>
        <dbReference type="Proteomes" id="UP000078542"/>
    </source>
</evidence>
<dbReference type="GO" id="GO:0008270">
    <property type="term" value="F:zinc ion binding"/>
    <property type="evidence" value="ECO:0007669"/>
    <property type="project" value="InterPro"/>
</dbReference>
<protein>
    <submittedName>
        <fullName evidence="17">Zinc carboxypeptidase A 1</fullName>
    </submittedName>
</protein>
<dbReference type="InterPro" id="IPR003146">
    <property type="entry name" value="M14A_act_pep"/>
</dbReference>
<keyword evidence="18" id="KW-1185">Reference proteome</keyword>
<dbReference type="FunFam" id="3.40.630.10:FF:000040">
    <property type="entry name" value="zinc carboxypeptidase"/>
    <property type="match status" value="3"/>
</dbReference>
<evidence type="ECO:0000256" key="14">
    <source>
        <dbReference type="PROSITE-ProRule" id="PRU01379"/>
    </source>
</evidence>
<dbReference type="Gene3D" id="3.30.70.340">
    <property type="entry name" value="Metallocarboxypeptidase-like"/>
    <property type="match status" value="3"/>
</dbReference>
<feature type="active site" description="Proton donor/acceptor" evidence="14">
    <location>
        <position position="1168"/>
    </location>
</feature>
<dbReference type="SMART" id="SM00631">
    <property type="entry name" value="Zn_pept"/>
    <property type="match status" value="3"/>
</dbReference>
<dbReference type="AlphaFoldDB" id="A0A195CTW9"/>
<evidence type="ECO:0000256" key="7">
    <source>
        <dbReference type="ARBA" id="ARBA00022723"/>
    </source>
</evidence>
<sequence length="1208" mass="139184">MWNIILCTIVSLVAGKQVTFENYKVFNIAADAPMQTQLLNRLAHISDGFSFWKASSVNKQMQLMVAPYKLSEFYEMMAQIQAPYEVYIENVQTLINRGTPANVSMEFDFKNYHPLKTIYKNLDDMAKRYPNIVQTIVGGKTYEKREIKGVKISYKANNPGVFIEGGVHAREWISTATVMYIFHQLLTSNNTEVRTLAESHDWYIFPVFNPDGYVYTHTTNRFWRKTRKPYDNCYGADPNRNWNYKWNTAGSSNDTCSETYAGPAPFSEIETKSMSKYINSISKKFYAYIAFHSYSQLLMFPYGYTTDRVENYDDLYNIGMKAITALAKRYGTEYAVGSIAETIYLASGNTVDWIKGMYNKSIIYIYELRDQGQYGFLLPPEQIIPTGEETLDSDTNIKKIMWNIILCTIVSLVASKQVTFENHKVFKIAADVSTQTQLFNRLTLISDGFSFWKASSVNKQMQLMVAPYKLSEFYEMMAQIQAPYEVYIENVQTLINRGTPANVSMEFDFKNYHPLKTIYKNLDDMAKRYPNIVQTIVGGKTYEKREIKGVKISYKANNPGVFIEGGIHAREWISPATVMYIFHQLLTSNNTEVRTLAESHDWYIFPVFNPDGYVYTHTTNRFWRKTRKPYDNCYGADPNRNWNYKWNTAGASNDTCSETYAGPAPFSEIETKSMSKYINSISKKFYAYIAFHSYSQLLMFPYGYTTDRVENYDDMYDIGMKAITALAKRYGTNYTVGSFAEALYLASGNTIDWIKGMYNKSIIYLYELRDQGEYGFLLPPEQIVPTGEETLDSKSVIIMWKIILSMVVGLVIAERITFDNYKVFQIVMTTDTQVKLLNQWVNENSDDFFLWKEPSVNKQADLMVAPQKLPEFYKFMAQIGASYKVSINNVQTLINQTATARASDTFNLQNYNTLESIYEYLDTLVKKHPGKVEIIKGGRSYENREIKGIKISFSKCDNPGIFFESGIHAREWIAPATVLYIVNELLTSTDRHIRAIAESHDWYIFPVCNPDGYVYTHTTNRLWRKTRKPYSDNCYGTDPNRNWGYTWQSGGNNSDPCNELYPGPKPFSDIETKSLSRYIKSICNKFYIYFSFHSYSQLLMFPYSYTTNHTNNYDDLYNISIKGMTSLARRYGTNYTIGQIAETIYEASGSSLDWVTFACGTRILFAYELRDQGEYGFLLPPEQIIPTGEETLDSILAVIKEAKTLGYS</sequence>
<evidence type="ECO:0000256" key="8">
    <source>
        <dbReference type="ARBA" id="ARBA00022729"/>
    </source>
</evidence>
<reference evidence="17 18" key="1">
    <citation type="submission" date="2016-03" db="EMBL/GenBank/DDBJ databases">
        <title>Cyphomyrmex costatus WGS genome.</title>
        <authorList>
            <person name="Nygaard S."/>
            <person name="Hu H."/>
            <person name="Boomsma J."/>
            <person name="Zhang G."/>
        </authorList>
    </citation>
    <scope>NUCLEOTIDE SEQUENCE [LARGE SCALE GENOMIC DNA]</scope>
    <source>
        <strain evidence="17">MS0001</strain>
        <tissue evidence="17">Whole body</tissue>
    </source>
</reference>
<dbReference type="PROSITE" id="PS00132">
    <property type="entry name" value="CARBOXYPEPT_ZN_1"/>
    <property type="match status" value="3"/>
</dbReference>
<evidence type="ECO:0000256" key="3">
    <source>
        <dbReference type="ARBA" id="ARBA00005988"/>
    </source>
</evidence>
<dbReference type="Pfam" id="PF00246">
    <property type="entry name" value="Peptidase_M14"/>
    <property type="match status" value="3"/>
</dbReference>
<evidence type="ECO:0000256" key="12">
    <source>
        <dbReference type="ARBA" id="ARBA00023157"/>
    </source>
</evidence>
<dbReference type="Gene3D" id="3.40.630.10">
    <property type="entry name" value="Zn peptidases"/>
    <property type="match status" value="3"/>
</dbReference>
<keyword evidence="10" id="KW-0862">Zinc</keyword>
<name>A0A195CTW9_9HYME</name>
<evidence type="ECO:0000256" key="13">
    <source>
        <dbReference type="ARBA" id="ARBA00057299"/>
    </source>
</evidence>
<dbReference type="InterPro" id="IPR057247">
    <property type="entry name" value="CARBOXYPEPT_ZN_2"/>
</dbReference>
<dbReference type="SUPFAM" id="SSF53187">
    <property type="entry name" value="Zn-dependent exopeptidases"/>
    <property type="match status" value="3"/>
</dbReference>
<dbReference type="Proteomes" id="UP000078542">
    <property type="component" value="Unassembled WGS sequence"/>
</dbReference>
<dbReference type="InterPro" id="IPR036990">
    <property type="entry name" value="M14A-like_propep"/>
</dbReference>
<proteinExistence type="inferred from homology"/>
<keyword evidence="5 17" id="KW-0121">Carboxypeptidase</keyword>
<evidence type="ECO:0000256" key="5">
    <source>
        <dbReference type="ARBA" id="ARBA00022645"/>
    </source>
</evidence>
<dbReference type="EMBL" id="KQ977279">
    <property type="protein sequence ID" value="KYN04105.1"/>
    <property type="molecule type" value="Genomic_DNA"/>
</dbReference>
<evidence type="ECO:0000256" key="1">
    <source>
        <dbReference type="ARBA" id="ARBA00001947"/>
    </source>
</evidence>
<keyword evidence="12" id="KW-1015">Disulfide bond</keyword>
<gene>
    <name evidence="17" type="ORF">ALC62_04869</name>
</gene>
<dbReference type="PROSITE" id="PS00133">
    <property type="entry name" value="CARBOXYPEPT_ZN_2"/>
    <property type="match status" value="3"/>
</dbReference>
<comment type="subcellular location">
    <subcellularLocation>
        <location evidence="2">Secreted</location>
    </subcellularLocation>
</comment>
<dbReference type="InterPro" id="IPR000834">
    <property type="entry name" value="Peptidase_M14"/>
</dbReference>
<dbReference type="GO" id="GO:0005615">
    <property type="term" value="C:extracellular space"/>
    <property type="evidence" value="ECO:0007669"/>
    <property type="project" value="TreeGrafter"/>
</dbReference>
<dbReference type="PANTHER" id="PTHR11705:SF153">
    <property type="entry name" value="ZINC CARBOXYPEPTIDASE A 1-LIKE PROTEIN"/>
    <property type="match status" value="1"/>
</dbReference>
<feature type="signal peptide" evidence="15">
    <location>
        <begin position="1"/>
        <end position="15"/>
    </location>
</feature>
<dbReference type="CDD" id="cd03860">
    <property type="entry name" value="M14_CP_A-B_like"/>
    <property type="match status" value="3"/>
</dbReference>
<comment type="cofactor">
    <cofactor evidence="1">
        <name>Zn(2+)</name>
        <dbReference type="ChEBI" id="CHEBI:29105"/>
    </cofactor>
</comment>
<keyword evidence="8 15" id="KW-0732">Signal</keyword>
<dbReference type="Pfam" id="PF02244">
    <property type="entry name" value="Propep_M14"/>
    <property type="match status" value="3"/>
</dbReference>
<feature type="domain" description="Peptidase M14" evidence="16">
    <location>
        <begin position="511"/>
        <end position="801"/>
    </location>
</feature>
<dbReference type="InterPro" id="IPR057246">
    <property type="entry name" value="CARBOXYPEPT_ZN_1"/>
</dbReference>
<keyword evidence="9" id="KW-0378">Hydrolase</keyword>
<dbReference type="PRINTS" id="PR00765">
    <property type="entry name" value="CRBOXYPTASEA"/>
</dbReference>
<dbReference type="GO" id="GO:0006508">
    <property type="term" value="P:proteolysis"/>
    <property type="evidence" value="ECO:0007669"/>
    <property type="project" value="UniProtKB-KW"/>
</dbReference>
<keyword evidence="4" id="KW-0964">Secreted</keyword>
<keyword evidence="11" id="KW-0482">Metalloprotease</keyword>
<feature type="active site" description="Proton donor/acceptor" evidence="14">
    <location>
        <position position="367"/>
    </location>
</feature>
<evidence type="ECO:0000256" key="6">
    <source>
        <dbReference type="ARBA" id="ARBA00022670"/>
    </source>
</evidence>
<feature type="domain" description="Peptidase M14" evidence="16">
    <location>
        <begin position="111"/>
        <end position="401"/>
    </location>
</feature>
<keyword evidence="6" id="KW-0645">Protease</keyword>
<feature type="chain" id="PRO_5013266589" evidence="15">
    <location>
        <begin position="16"/>
        <end position="1208"/>
    </location>
</feature>
<accession>A0A195CTW9</accession>
<dbReference type="STRING" id="456900.A0A195CTW9"/>